<comment type="subcellular location">
    <subcellularLocation>
        <location evidence="1">Secreted</location>
    </subcellularLocation>
</comment>
<feature type="region of interest" description="Disordered" evidence="14">
    <location>
        <begin position="118"/>
        <end position="141"/>
    </location>
</feature>
<dbReference type="GO" id="GO:0005125">
    <property type="term" value="F:cytokine activity"/>
    <property type="evidence" value="ECO:0007669"/>
    <property type="project" value="UniProtKB-KW"/>
</dbReference>
<dbReference type="SUPFAM" id="SSF47266">
    <property type="entry name" value="4-helical cytokines"/>
    <property type="match status" value="3"/>
</dbReference>
<dbReference type="Pfam" id="PF00143">
    <property type="entry name" value="Interferon"/>
    <property type="match status" value="3"/>
</dbReference>
<evidence type="ECO:0000256" key="10">
    <source>
        <dbReference type="ARBA" id="ARBA00031375"/>
    </source>
</evidence>
<accession>A0A836D591</accession>
<evidence type="ECO:0000256" key="8">
    <source>
        <dbReference type="ARBA" id="ARBA00023157"/>
    </source>
</evidence>
<protein>
    <recommendedName>
        <fullName evidence="11">Antiluteolysin</fullName>
    </recommendedName>
    <alternativeName>
        <fullName evidence="12">Trophoblast antiluteolytic protein</fullName>
    </alternativeName>
    <alternativeName>
        <fullName evidence="9">Trophoblast protein 1</fullName>
    </alternativeName>
    <alternativeName>
        <fullName evidence="10">Trophoblastin</fullName>
    </alternativeName>
</protein>
<dbReference type="Gene3D" id="1.20.1250.10">
    <property type="match status" value="3"/>
</dbReference>
<gene>
    <name evidence="16" type="ORF">JEQ12_009272</name>
</gene>
<evidence type="ECO:0000256" key="9">
    <source>
        <dbReference type="ARBA" id="ARBA00030373"/>
    </source>
</evidence>
<evidence type="ECO:0000256" key="13">
    <source>
        <dbReference type="RuleBase" id="RU000436"/>
    </source>
</evidence>
<dbReference type="EMBL" id="JAEMGP010000002">
    <property type="protein sequence ID" value="KAG5213486.1"/>
    <property type="molecule type" value="Genomic_DNA"/>
</dbReference>
<keyword evidence="4" id="KW-0964">Secreted</keyword>
<keyword evidence="8" id="KW-1015">Disulfide bond</keyword>
<keyword evidence="3 13" id="KW-0202">Cytokine</keyword>
<feature type="compositionally biased region" description="Basic and acidic residues" evidence="14">
    <location>
        <begin position="118"/>
        <end position="128"/>
    </location>
</feature>
<keyword evidence="15" id="KW-1133">Transmembrane helix</keyword>
<name>A0A836D591_SHEEP</name>
<feature type="compositionally biased region" description="Low complexity" evidence="14">
    <location>
        <begin position="129"/>
        <end position="141"/>
    </location>
</feature>
<dbReference type="GO" id="GO:0005179">
    <property type="term" value="F:hormone activity"/>
    <property type="evidence" value="ECO:0007669"/>
    <property type="project" value="UniProtKB-KW"/>
</dbReference>
<evidence type="ECO:0000256" key="1">
    <source>
        <dbReference type="ARBA" id="ARBA00004613"/>
    </source>
</evidence>
<evidence type="ECO:0000256" key="5">
    <source>
        <dbReference type="ARBA" id="ARBA00022702"/>
    </source>
</evidence>
<evidence type="ECO:0000256" key="12">
    <source>
        <dbReference type="ARBA" id="ARBA00033104"/>
    </source>
</evidence>
<dbReference type="PRINTS" id="PR00266">
    <property type="entry name" value="INTERFERONAB"/>
</dbReference>
<evidence type="ECO:0000256" key="6">
    <source>
        <dbReference type="ARBA" id="ARBA00022720"/>
    </source>
</evidence>
<dbReference type="PANTHER" id="PTHR11691:SF37">
    <property type="entry name" value="INTERFERON OMEGA-1"/>
    <property type="match status" value="1"/>
</dbReference>
<dbReference type="SMART" id="SM00076">
    <property type="entry name" value="IFabd"/>
    <property type="match status" value="3"/>
</dbReference>
<keyword evidence="7 13" id="KW-0051">Antiviral defense</keyword>
<feature type="transmembrane region" description="Helical" evidence="15">
    <location>
        <begin position="371"/>
        <end position="391"/>
    </location>
</feature>
<dbReference type="InterPro" id="IPR000471">
    <property type="entry name" value="Interferon_alpha/beta/delta"/>
</dbReference>
<reference evidence="16 17" key="1">
    <citation type="submission" date="2020-12" db="EMBL/GenBank/DDBJ databases">
        <title>De novo assembly of Tibetan sheep genome.</title>
        <authorList>
            <person name="Li X."/>
        </authorList>
    </citation>
    <scope>NUCLEOTIDE SEQUENCE [LARGE SCALE GENOMIC DNA]</scope>
    <source>
        <tissue evidence="16">Heart</tissue>
    </source>
</reference>
<dbReference type="GO" id="GO:0005615">
    <property type="term" value="C:extracellular space"/>
    <property type="evidence" value="ECO:0007669"/>
    <property type="project" value="UniProtKB-KW"/>
</dbReference>
<dbReference type="CDD" id="cd00095">
    <property type="entry name" value="IFab"/>
    <property type="match status" value="2"/>
</dbReference>
<dbReference type="FunFam" id="1.20.1250.10:FF:000001">
    <property type="entry name" value="Interferon alpha"/>
    <property type="match status" value="3"/>
</dbReference>
<keyword evidence="5" id="KW-0372">Hormone</keyword>
<evidence type="ECO:0000256" key="15">
    <source>
        <dbReference type="SAM" id="Phobius"/>
    </source>
</evidence>
<feature type="transmembrane region" description="Helical" evidence="15">
    <location>
        <begin position="144"/>
        <end position="163"/>
    </location>
</feature>
<dbReference type="AlphaFoldDB" id="A0A836D591"/>
<evidence type="ECO:0000256" key="7">
    <source>
        <dbReference type="ARBA" id="ARBA00023118"/>
    </source>
</evidence>
<evidence type="ECO:0000313" key="16">
    <source>
        <dbReference type="EMBL" id="KAG5213486.1"/>
    </source>
</evidence>
<dbReference type="Proteomes" id="UP000664991">
    <property type="component" value="Unassembled WGS sequence"/>
</dbReference>
<evidence type="ECO:0000313" key="17">
    <source>
        <dbReference type="Proteomes" id="UP000664991"/>
    </source>
</evidence>
<evidence type="ECO:0000256" key="11">
    <source>
        <dbReference type="ARBA" id="ARBA00032691"/>
    </source>
</evidence>
<dbReference type="PANTHER" id="PTHR11691">
    <property type="entry name" value="TYPE I INTERFERON"/>
    <property type="match status" value="1"/>
</dbReference>
<keyword evidence="6" id="KW-0635">Pregnancy</keyword>
<evidence type="ECO:0000256" key="4">
    <source>
        <dbReference type="ARBA" id="ARBA00022525"/>
    </source>
</evidence>
<keyword evidence="15" id="KW-0812">Transmembrane</keyword>
<comment type="caution">
    <text evidence="16">The sequence shown here is derived from an EMBL/GenBank/DDBJ whole genome shotgun (WGS) entry which is preliminary data.</text>
</comment>
<organism evidence="16 17">
    <name type="scientific">Ovis aries</name>
    <name type="common">Sheep</name>
    <dbReference type="NCBI Taxonomy" id="9940"/>
    <lineage>
        <taxon>Eukaryota</taxon>
        <taxon>Metazoa</taxon>
        <taxon>Chordata</taxon>
        <taxon>Craniata</taxon>
        <taxon>Vertebrata</taxon>
        <taxon>Euteleostomi</taxon>
        <taxon>Mammalia</taxon>
        <taxon>Eutheria</taxon>
        <taxon>Laurasiatheria</taxon>
        <taxon>Artiodactyla</taxon>
        <taxon>Ruminantia</taxon>
        <taxon>Pecora</taxon>
        <taxon>Bovidae</taxon>
        <taxon>Caprinae</taxon>
        <taxon>Ovis</taxon>
    </lineage>
</organism>
<evidence type="ECO:0000256" key="3">
    <source>
        <dbReference type="ARBA" id="ARBA00022514"/>
    </source>
</evidence>
<dbReference type="PROSITE" id="PS00252">
    <property type="entry name" value="INTERFERON_A_B_D"/>
    <property type="match status" value="3"/>
</dbReference>
<comment type="similarity">
    <text evidence="2">Belongs to the alpha/beta interferon family. IFN-alphaII subfamily.</text>
</comment>
<sequence length="569" mass="63639">MVEGGQLQEAQAISVLHEMLQQSFNLFHTERSSAAWDITLLEQLCTGLHQQLDDLDACLGQVMGEEDSTLGMTGPTLALKRYFQGIHVYLKEKEYSDCAWETVRVEIMRSLSSSASLQERKHGIREPTSRFTQTPSQQPSSSRIFPMAFVLSLLMALVLVSYGPGGSLGCDLSQNHMLVGSQNLRILGQMRISSRFCLQDRKDFAFPQEMVEGGQLHEAQAISVLHEMLQQSFNLFHTERASAAWNTTLLEQLRTGLHQQLDDLDACLGQVMGGEDSALGRTGPTLAVKRYFQGIHVYLKEKGYSDCAWDIVRVEIMRSLSSSASLQERNLKYCCGIKKIFEFDPRLESLASENLPQVSTRHRLSQPSSSLIFPMAFVLSLLMALVLVSYGPGGSLGCDLSQNHVLVGRKNLRLLGQMTRLSPHLCLQDRKDFAFPQEMVEGGQLQEAQAISVLHEMLQQSFNLFHTERSSAAWNTTLLKQLRNGLLDQLVDLDACLGQDMGEEDSALGRTGPTLAVKRYFQGIHVYLKEKGYSDCAWETVRVEIMRSLSSSTSLQERLRMMDGDVNSP</sequence>
<dbReference type="GO" id="GO:0051607">
    <property type="term" value="P:defense response to virus"/>
    <property type="evidence" value="ECO:0007669"/>
    <property type="project" value="UniProtKB-KW"/>
</dbReference>
<evidence type="ECO:0000256" key="14">
    <source>
        <dbReference type="SAM" id="MobiDB-lite"/>
    </source>
</evidence>
<dbReference type="GO" id="GO:0005126">
    <property type="term" value="F:cytokine receptor binding"/>
    <property type="evidence" value="ECO:0007669"/>
    <property type="project" value="InterPro"/>
</dbReference>
<evidence type="ECO:0000256" key="2">
    <source>
        <dbReference type="ARBA" id="ARBA00006593"/>
    </source>
</evidence>
<keyword evidence="15" id="KW-0472">Membrane</keyword>
<dbReference type="InterPro" id="IPR009079">
    <property type="entry name" value="4_helix_cytokine-like_core"/>
</dbReference>
<proteinExistence type="inferred from homology"/>
<dbReference type="GO" id="GO:0007565">
    <property type="term" value="P:female pregnancy"/>
    <property type="evidence" value="ECO:0007669"/>
    <property type="project" value="UniProtKB-KW"/>
</dbReference>